<dbReference type="Proteomes" id="UP001055811">
    <property type="component" value="Linkage Group LG01"/>
</dbReference>
<organism evidence="1 2">
    <name type="scientific">Cichorium intybus</name>
    <name type="common">Chicory</name>
    <dbReference type="NCBI Taxonomy" id="13427"/>
    <lineage>
        <taxon>Eukaryota</taxon>
        <taxon>Viridiplantae</taxon>
        <taxon>Streptophyta</taxon>
        <taxon>Embryophyta</taxon>
        <taxon>Tracheophyta</taxon>
        <taxon>Spermatophyta</taxon>
        <taxon>Magnoliopsida</taxon>
        <taxon>eudicotyledons</taxon>
        <taxon>Gunneridae</taxon>
        <taxon>Pentapetalae</taxon>
        <taxon>asterids</taxon>
        <taxon>campanulids</taxon>
        <taxon>Asterales</taxon>
        <taxon>Asteraceae</taxon>
        <taxon>Cichorioideae</taxon>
        <taxon>Cichorieae</taxon>
        <taxon>Cichoriinae</taxon>
        <taxon>Cichorium</taxon>
    </lineage>
</organism>
<evidence type="ECO:0000313" key="2">
    <source>
        <dbReference type="Proteomes" id="UP001055811"/>
    </source>
</evidence>
<reference evidence="2" key="1">
    <citation type="journal article" date="2022" name="Mol. Ecol. Resour.">
        <title>The genomes of chicory, endive, great burdock and yacon provide insights into Asteraceae palaeo-polyploidization history and plant inulin production.</title>
        <authorList>
            <person name="Fan W."/>
            <person name="Wang S."/>
            <person name="Wang H."/>
            <person name="Wang A."/>
            <person name="Jiang F."/>
            <person name="Liu H."/>
            <person name="Zhao H."/>
            <person name="Xu D."/>
            <person name="Zhang Y."/>
        </authorList>
    </citation>
    <scope>NUCLEOTIDE SEQUENCE [LARGE SCALE GENOMIC DNA]</scope>
    <source>
        <strain evidence="2">cv. Punajuju</strain>
    </source>
</reference>
<evidence type="ECO:0000313" key="1">
    <source>
        <dbReference type="EMBL" id="KAI3790338.1"/>
    </source>
</evidence>
<accession>A0ACB9H4S7</accession>
<reference evidence="1 2" key="2">
    <citation type="journal article" date="2022" name="Mol. Ecol. Resour.">
        <title>The genomes of chicory, endive, great burdock and yacon provide insights into Asteraceae paleo-polyploidization history and plant inulin production.</title>
        <authorList>
            <person name="Fan W."/>
            <person name="Wang S."/>
            <person name="Wang H."/>
            <person name="Wang A."/>
            <person name="Jiang F."/>
            <person name="Liu H."/>
            <person name="Zhao H."/>
            <person name="Xu D."/>
            <person name="Zhang Y."/>
        </authorList>
    </citation>
    <scope>NUCLEOTIDE SEQUENCE [LARGE SCALE GENOMIC DNA]</scope>
    <source>
        <strain evidence="2">cv. Punajuju</strain>
        <tissue evidence="1">Leaves</tissue>
    </source>
</reference>
<name>A0ACB9H4S7_CICIN</name>
<comment type="caution">
    <text evidence="1">The sequence shown here is derived from an EMBL/GenBank/DDBJ whole genome shotgun (WGS) entry which is preliminary data.</text>
</comment>
<dbReference type="EMBL" id="CM042009">
    <property type="protein sequence ID" value="KAI3790338.1"/>
    <property type="molecule type" value="Genomic_DNA"/>
</dbReference>
<proteinExistence type="predicted"/>
<protein>
    <submittedName>
        <fullName evidence="1">Uncharacterized protein</fullName>
    </submittedName>
</protein>
<keyword evidence="2" id="KW-1185">Reference proteome</keyword>
<gene>
    <name evidence="1" type="ORF">L2E82_03303</name>
</gene>
<sequence length="109" mass="12151">MLLQLQQSLMLIVPDVQDVYTPLEADAFIRVMASGAIDVNHKDEVYDGKVPNIIDNAYVIGEFDNGARGMLDLCMFAEGSKTQQEISVSEIRKIDAPTWEINVHSPINE</sequence>